<keyword evidence="3" id="KW-0732">Signal</keyword>
<dbReference type="PANTHER" id="PTHR34883:SF8">
    <property type="entry name" value="EXTRACELLULAR SERINE-RICH PROTEIN (AFU_ORTHOLOGUE AFUA_6G00670)"/>
    <property type="match status" value="1"/>
</dbReference>
<organism evidence="4 5">
    <name type="scientific">Elsinoe batatas</name>
    <dbReference type="NCBI Taxonomy" id="2601811"/>
    <lineage>
        <taxon>Eukaryota</taxon>
        <taxon>Fungi</taxon>
        <taxon>Dikarya</taxon>
        <taxon>Ascomycota</taxon>
        <taxon>Pezizomycotina</taxon>
        <taxon>Dothideomycetes</taxon>
        <taxon>Dothideomycetidae</taxon>
        <taxon>Myriangiales</taxon>
        <taxon>Elsinoaceae</taxon>
        <taxon>Elsinoe</taxon>
    </lineage>
</organism>
<gene>
    <name evidence="4" type="ORF">KVT40_008014</name>
</gene>
<dbReference type="InterPro" id="IPR052953">
    <property type="entry name" value="Ser-rich/MCO-related"/>
</dbReference>
<reference evidence="4" key="1">
    <citation type="submission" date="2021-07" db="EMBL/GenBank/DDBJ databases">
        <title>Elsinoe batatas strain:CRI-CJ2 Genome sequencing and assembly.</title>
        <authorList>
            <person name="Huang L."/>
        </authorList>
    </citation>
    <scope>NUCLEOTIDE SEQUENCE</scope>
    <source>
        <strain evidence="4">CRI-CJ2</strain>
    </source>
</reference>
<dbReference type="SUPFAM" id="SSF49503">
    <property type="entry name" value="Cupredoxins"/>
    <property type="match status" value="1"/>
</dbReference>
<feature type="signal peptide" evidence="3">
    <location>
        <begin position="1"/>
        <end position="16"/>
    </location>
</feature>
<evidence type="ECO:0000313" key="4">
    <source>
        <dbReference type="EMBL" id="KAG8623038.1"/>
    </source>
</evidence>
<sequence length="437" mass="45500">MRFLFFITTIVATVMAQDGITASRSSTRATSTSSRSPSTHTILVGKADHVFEPNNLEASVGDTVVFEFYPLNHSVVRADFRYPCIPYEDTGADRRGFFSGFLPISRIGNDMPQWNMTINDTAPIFYYCSAPGSCINYGMIGAINPNSSAQVSEQQNLARAANYMLQPGEPFPAEASSSISSLATSTPTAPPVVSSTSTSTPSPTPAPASSPPLSKGAIAGIAIGAVLALALLGALFYFIGRSRSLKQNLSIARSTVPHNPETGYNPDGRRLFSSYGGSTHPSNSHSAAPSDAGAGGYASSAVGRWSAQQASTLHSSLHGAGPGQGPEKDHVLVRGYPDEGGSIRSASPPATHPGTPGFVPSWPAGAGMPPSSVGSAPQGWYFDGREGMGQGQGVGHGSVELRGSEVGMAQGLVVERGLEGRVHELDARRGSTVEGER</sequence>
<feature type="region of interest" description="Disordered" evidence="1">
    <location>
        <begin position="255"/>
        <end position="355"/>
    </location>
</feature>
<keyword evidence="5" id="KW-1185">Reference proteome</keyword>
<evidence type="ECO:0000256" key="1">
    <source>
        <dbReference type="SAM" id="MobiDB-lite"/>
    </source>
</evidence>
<evidence type="ECO:0008006" key="6">
    <source>
        <dbReference type="Google" id="ProtNLM"/>
    </source>
</evidence>
<evidence type="ECO:0000256" key="2">
    <source>
        <dbReference type="SAM" id="Phobius"/>
    </source>
</evidence>
<dbReference type="EMBL" id="JAESVG020000010">
    <property type="protein sequence ID" value="KAG8623038.1"/>
    <property type="molecule type" value="Genomic_DNA"/>
</dbReference>
<dbReference type="PANTHER" id="PTHR34883">
    <property type="entry name" value="SERINE-RICH PROTEIN, PUTATIVE-RELATED-RELATED"/>
    <property type="match status" value="1"/>
</dbReference>
<feature type="compositionally biased region" description="Polar residues" evidence="1">
    <location>
        <begin position="306"/>
        <end position="315"/>
    </location>
</feature>
<name>A0A8K0PDF8_9PEZI</name>
<accession>A0A8K0PDF8</accession>
<dbReference type="OrthoDB" id="2331100at2759"/>
<protein>
    <recommendedName>
        <fullName evidence="6">Extracellular serine-rich protein</fullName>
    </recommendedName>
</protein>
<dbReference type="AlphaFoldDB" id="A0A8K0PDF8"/>
<evidence type="ECO:0000313" key="5">
    <source>
        <dbReference type="Proteomes" id="UP000809789"/>
    </source>
</evidence>
<keyword evidence="2" id="KW-0812">Transmembrane</keyword>
<dbReference type="InterPro" id="IPR008972">
    <property type="entry name" value="Cupredoxin"/>
</dbReference>
<keyword evidence="2" id="KW-0472">Membrane</keyword>
<keyword evidence="2" id="KW-1133">Transmembrane helix</keyword>
<dbReference type="Gene3D" id="2.60.40.420">
    <property type="entry name" value="Cupredoxins - blue copper proteins"/>
    <property type="match status" value="1"/>
</dbReference>
<comment type="caution">
    <text evidence="4">The sequence shown here is derived from an EMBL/GenBank/DDBJ whole genome shotgun (WGS) entry which is preliminary data.</text>
</comment>
<dbReference type="CDD" id="cd00920">
    <property type="entry name" value="Cupredoxin"/>
    <property type="match status" value="1"/>
</dbReference>
<proteinExistence type="predicted"/>
<feature type="compositionally biased region" description="Low complexity" evidence="1">
    <location>
        <begin position="175"/>
        <end position="201"/>
    </location>
</feature>
<feature type="transmembrane region" description="Helical" evidence="2">
    <location>
        <begin position="217"/>
        <end position="239"/>
    </location>
</feature>
<feature type="region of interest" description="Disordered" evidence="1">
    <location>
        <begin position="172"/>
        <end position="211"/>
    </location>
</feature>
<evidence type="ECO:0000256" key="3">
    <source>
        <dbReference type="SAM" id="SignalP"/>
    </source>
</evidence>
<feature type="chain" id="PRO_5035432735" description="Extracellular serine-rich protein" evidence="3">
    <location>
        <begin position="17"/>
        <end position="437"/>
    </location>
</feature>
<feature type="compositionally biased region" description="Low complexity" evidence="1">
    <location>
        <begin position="284"/>
        <end position="303"/>
    </location>
</feature>
<dbReference type="Proteomes" id="UP000809789">
    <property type="component" value="Unassembled WGS sequence"/>
</dbReference>